<protein>
    <submittedName>
        <fullName evidence="1">Uncharacterized protein</fullName>
    </submittedName>
</protein>
<accession>A0A7Z9BTJ7</accession>
<evidence type="ECO:0000313" key="2">
    <source>
        <dbReference type="Proteomes" id="UP000184550"/>
    </source>
</evidence>
<reference evidence="1" key="1">
    <citation type="submission" date="2019-10" db="EMBL/GenBank/DDBJ databases">
        <authorList>
            <consortium name="Genoscope - CEA"/>
            <person name="William W."/>
        </authorList>
    </citation>
    <scope>NUCLEOTIDE SEQUENCE [LARGE SCALE GENOMIC DNA]</scope>
    <source>
        <strain evidence="1">BBR_PRJEB10992</strain>
    </source>
</reference>
<name>A0A7Z9BTJ7_9CYAN</name>
<dbReference type="Proteomes" id="UP000184550">
    <property type="component" value="Unassembled WGS sequence"/>
</dbReference>
<gene>
    <name evidence="1" type="ORF">PL8927_610040</name>
</gene>
<sequence>MSTLLILLGKGGELIAFPLGLKTLAEKDSSYSEKKLSQNPCKNQNKMLRYKNVRIQKRINT</sequence>
<evidence type="ECO:0000313" key="1">
    <source>
        <dbReference type="EMBL" id="VXD18846.1"/>
    </source>
</evidence>
<dbReference type="AlphaFoldDB" id="A0A7Z9BTJ7"/>
<organism evidence="1 2">
    <name type="scientific">Planktothrix serta PCC 8927</name>
    <dbReference type="NCBI Taxonomy" id="671068"/>
    <lineage>
        <taxon>Bacteria</taxon>
        <taxon>Bacillati</taxon>
        <taxon>Cyanobacteriota</taxon>
        <taxon>Cyanophyceae</taxon>
        <taxon>Oscillatoriophycideae</taxon>
        <taxon>Oscillatoriales</taxon>
        <taxon>Microcoleaceae</taxon>
        <taxon>Planktothrix</taxon>
    </lineage>
</organism>
<dbReference type="EMBL" id="CZCU02000137">
    <property type="protein sequence ID" value="VXD18846.1"/>
    <property type="molecule type" value="Genomic_DNA"/>
</dbReference>
<proteinExistence type="predicted"/>
<keyword evidence="2" id="KW-1185">Reference proteome</keyword>
<comment type="caution">
    <text evidence="1">The sequence shown here is derived from an EMBL/GenBank/DDBJ whole genome shotgun (WGS) entry which is preliminary data.</text>
</comment>